<keyword evidence="1" id="KW-1133">Transmembrane helix</keyword>
<keyword evidence="1" id="KW-0472">Membrane</keyword>
<dbReference type="Pfam" id="PF13400">
    <property type="entry name" value="Tad"/>
    <property type="match status" value="1"/>
</dbReference>
<reference evidence="4" key="1">
    <citation type="journal article" date="2019" name="Int. J. Syst. Evol. Microbiol.">
        <title>The Global Catalogue of Microorganisms (GCM) 10K type strain sequencing project: providing services to taxonomists for standard genome sequencing and annotation.</title>
        <authorList>
            <consortium name="The Broad Institute Genomics Platform"/>
            <consortium name="The Broad Institute Genome Sequencing Center for Infectious Disease"/>
            <person name="Wu L."/>
            <person name="Ma J."/>
        </authorList>
    </citation>
    <scope>NUCLEOTIDE SEQUENCE [LARGE SCALE GENOMIC DNA]</scope>
    <source>
        <strain evidence="4">CECT 7184</strain>
    </source>
</reference>
<name>A0ABW0YGG1_9BACI</name>
<dbReference type="EMBL" id="JBHSOZ010000002">
    <property type="protein sequence ID" value="MFC5711399.1"/>
    <property type="molecule type" value="Genomic_DNA"/>
</dbReference>
<dbReference type="InterPro" id="IPR028087">
    <property type="entry name" value="Tad_N"/>
</dbReference>
<evidence type="ECO:0000313" key="3">
    <source>
        <dbReference type="EMBL" id="MFC5711399.1"/>
    </source>
</evidence>
<evidence type="ECO:0000313" key="4">
    <source>
        <dbReference type="Proteomes" id="UP001596142"/>
    </source>
</evidence>
<comment type="caution">
    <text evidence="3">The sequence shown here is derived from an EMBL/GenBank/DDBJ whole genome shotgun (WGS) entry which is preliminary data.</text>
</comment>
<feature type="transmembrane region" description="Helical" evidence="1">
    <location>
        <begin position="16"/>
        <end position="35"/>
    </location>
</feature>
<protein>
    <submittedName>
        <fullName evidence="3">Pilus assembly protein TadG-related protein</fullName>
    </submittedName>
</protein>
<proteinExistence type="predicted"/>
<sequence>MLYFLKKFRKSESGNALVLVTLSFGAIVAILGLVIDGGHLYMTKSHLQKTANAAALSGAQEIPNSGARVQRVVGEVLASHEEGGSLLRSTVENNRQLHVELERDVPLFFASLFGRDSVSIHVEARASLNPMGEAKGAVPLGIDEKVELNYGEKYELKVDSGDSEAGSFGVLALAGSGANHYGETLKHGFKDTMKVGDIVPTQTGNIAGATREGINHRIDTCPYPNGEYRERDCPKVMLVVVYKPHEKSQNQLRSIQVTGFAYFYVTDRMGRNDDSIKGTFIKRTGPGMAGTGTTLPPDRGAYAIRLTE</sequence>
<evidence type="ECO:0000256" key="1">
    <source>
        <dbReference type="SAM" id="Phobius"/>
    </source>
</evidence>
<keyword evidence="1" id="KW-0812">Transmembrane</keyword>
<accession>A0ABW0YGG1</accession>
<feature type="domain" description="Putative Flp pilus-assembly TadG-like N-terminal" evidence="2">
    <location>
        <begin position="14"/>
        <end position="60"/>
    </location>
</feature>
<evidence type="ECO:0000259" key="2">
    <source>
        <dbReference type="Pfam" id="PF13400"/>
    </source>
</evidence>
<keyword evidence="4" id="KW-1185">Reference proteome</keyword>
<gene>
    <name evidence="3" type="ORF">ACFPU1_01250</name>
</gene>
<dbReference type="Proteomes" id="UP001596142">
    <property type="component" value="Unassembled WGS sequence"/>
</dbReference>
<organism evidence="3 4">
    <name type="scientific">Thalassorhabdus alkalitolerans</name>
    <dbReference type="NCBI Taxonomy" id="2282697"/>
    <lineage>
        <taxon>Bacteria</taxon>
        <taxon>Bacillati</taxon>
        <taxon>Bacillota</taxon>
        <taxon>Bacilli</taxon>
        <taxon>Bacillales</taxon>
        <taxon>Bacillaceae</taxon>
        <taxon>Thalassorhabdus</taxon>
    </lineage>
</organism>
<dbReference type="RefSeq" id="WP_385937575.1">
    <property type="nucleotide sequence ID" value="NZ_JBHSOZ010000002.1"/>
</dbReference>